<dbReference type="Gene3D" id="3.80.10.10">
    <property type="entry name" value="Ribonuclease Inhibitor"/>
    <property type="match status" value="1"/>
</dbReference>
<sequence>MLEHDHHQRPSTVGDSTRLNCRLLLDQDENLRMGSKNPMDRLALAPTHSMEQTWRIPELLGMICDRMTPDTLRSVALTHKYASGIAERSLWARIRRKGLGALIALADPSGHYSSSTALQRRRRKRFDELSACVREIELEPTSEDSEMLWMDDLRLLAGRNSAVPLRPLFPNLSRLSVVAQFIVDLELTKLLGHATLERLQLLVDSIGSDEDTDNEGEGNAPLLRHVVLALLRWVGKSLPSLTSLRLDIPHFETAVLRTNGDFLHPSRTNSLVEFIAFGNFLSPSCVGRLCNAPLLEKLVIIRHPVSDQATDERQTVSIVPPLPLSWPSFGRLTYLGLDQVTQDTILFLRRVTGPLETVRLYFTQGEYLTGADLSAVAGALSAFSDTLSTVRLAFLPAQDSPAQKAPGWWNLKALSRCKNMQCLSVRVGAPCGDMCSSFRLEDADLIQMGQAWGNLESLAIVWTRWRHGSFHPSIASTHCGATVHGLVELLRHCPQLATICLSSLSLQSEATPRGTLLEVGKPVVQKAHVFLYSLECPTAETLEHVGAWLGQTAPQAEFHSRLPQSHSNAEKAKRRAATELEGQLRHLNLVIWRAVRTANALCDHDETAETCARDPLSAGLCITEKPGAQDGRVTLSTTSFKSSPDLSLLNQCTTAKLDDSGEGIVHRLSSTPPLPYERGERPPPHPCASLPDYEELADLGPDPSVYPFTGRPL</sequence>
<evidence type="ECO:0000313" key="2">
    <source>
        <dbReference type="EMBL" id="KZT50284.1"/>
    </source>
</evidence>
<dbReference type="InParanoid" id="A0A165C5W3"/>
<feature type="region of interest" description="Disordered" evidence="1">
    <location>
        <begin position="667"/>
        <end position="713"/>
    </location>
</feature>
<accession>A0A165C5W3</accession>
<proteinExistence type="predicted"/>
<dbReference type="Proteomes" id="UP000076842">
    <property type="component" value="Unassembled WGS sequence"/>
</dbReference>
<keyword evidence="3" id="KW-1185">Reference proteome</keyword>
<protein>
    <submittedName>
        <fullName evidence="2">Uncharacterized protein</fullName>
    </submittedName>
</protein>
<dbReference type="EMBL" id="KV424195">
    <property type="protein sequence ID" value="KZT50284.1"/>
    <property type="molecule type" value="Genomic_DNA"/>
</dbReference>
<name>A0A165C5W3_9BASI</name>
<evidence type="ECO:0000256" key="1">
    <source>
        <dbReference type="SAM" id="MobiDB-lite"/>
    </source>
</evidence>
<evidence type="ECO:0000313" key="3">
    <source>
        <dbReference type="Proteomes" id="UP000076842"/>
    </source>
</evidence>
<gene>
    <name evidence="2" type="ORF">CALCODRAFT_197224</name>
</gene>
<organism evidence="2 3">
    <name type="scientific">Calocera cornea HHB12733</name>
    <dbReference type="NCBI Taxonomy" id="1353952"/>
    <lineage>
        <taxon>Eukaryota</taxon>
        <taxon>Fungi</taxon>
        <taxon>Dikarya</taxon>
        <taxon>Basidiomycota</taxon>
        <taxon>Agaricomycotina</taxon>
        <taxon>Dacrymycetes</taxon>
        <taxon>Dacrymycetales</taxon>
        <taxon>Dacrymycetaceae</taxon>
        <taxon>Calocera</taxon>
    </lineage>
</organism>
<dbReference type="AlphaFoldDB" id="A0A165C5W3"/>
<reference evidence="2 3" key="1">
    <citation type="journal article" date="2016" name="Mol. Biol. Evol.">
        <title>Comparative Genomics of Early-Diverging Mushroom-Forming Fungi Provides Insights into the Origins of Lignocellulose Decay Capabilities.</title>
        <authorList>
            <person name="Nagy L.G."/>
            <person name="Riley R."/>
            <person name="Tritt A."/>
            <person name="Adam C."/>
            <person name="Daum C."/>
            <person name="Floudas D."/>
            <person name="Sun H."/>
            <person name="Yadav J.S."/>
            <person name="Pangilinan J."/>
            <person name="Larsson K.H."/>
            <person name="Matsuura K."/>
            <person name="Barry K."/>
            <person name="Labutti K."/>
            <person name="Kuo R."/>
            <person name="Ohm R.A."/>
            <person name="Bhattacharya S.S."/>
            <person name="Shirouzu T."/>
            <person name="Yoshinaga Y."/>
            <person name="Martin F.M."/>
            <person name="Grigoriev I.V."/>
            <person name="Hibbett D.S."/>
        </authorList>
    </citation>
    <scope>NUCLEOTIDE SEQUENCE [LARGE SCALE GENOMIC DNA]</scope>
    <source>
        <strain evidence="2 3">HHB12733</strain>
    </source>
</reference>
<dbReference type="InterPro" id="IPR032675">
    <property type="entry name" value="LRR_dom_sf"/>
</dbReference>